<reference evidence="1" key="1">
    <citation type="journal article" date="2023" name="IScience">
        <title>Live-bearing cockroach genome reveals convergent evolutionary mechanisms linked to viviparity in insects and beyond.</title>
        <authorList>
            <person name="Fouks B."/>
            <person name="Harrison M.C."/>
            <person name="Mikhailova A.A."/>
            <person name="Marchal E."/>
            <person name="English S."/>
            <person name="Carruthers M."/>
            <person name="Jennings E.C."/>
            <person name="Chiamaka E.L."/>
            <person name="Frigard R.A."/>
            <person name="Pippel M."/>
            <person name="Attardo G.M."/>
            <person name="Benoit J.B."/>
            <person name="Bornberg-Bauer E."/>
            <person name="Tobe S.S."/>
        </authorList>
    </citation>
    <scope>NUCLEOTIDE SEQUENCE</scope>
    <source>
        <strain evidence="1">Stay&amp;Tobe</strain>
    </source>
</reference>
<accession>A0AAD8E5T8</accession>
<evidence type="ECO:0000313" key="2">
    <source>
        <dbReference type="Proteomes" id="UP001233999"/>
    </source>
</evidence>
<comment type="caution">
    <text evidence="1">The sequence shown here is derived from an EMBL/GenBank/DDBJ whole genome shotgun (WGS) entry which is preliminary data.</text>
</comment>
<feature type="non-terminal residue" evidence="1">
    <location>
        <position position="1"/>
    </location>
</feature>
<feature type="non-terminal residue" evidence="1">
    <location>
        <position position="165"/>
    </location>
</feature>
<dbReference type="AlphaFoldDB" id="A0AAD8E5T8"/>
<organism evidence="1 2">
    <name type="scientific">Diploptera punctata</name>
    <name type="common">Pacific beetle cockroach</name>
    <dbReference type="NCBI Taxonomy" id="6984"/>
    <lineage>
        <taxon>Eukaryota</taxon>
        <taxon>Metazoa</taxon>
        <taxon>Ecdysozoa</taxon>
        <taxon>Arthropoda</taxon>
        <taxon>Hexapoda</taxon>
        <taxon>Insecta</taxon>
        <taxon>Pterygota</taxon>
        <taxon>Neoptera</taxon>
        <taxon>Polyneoptera</taxon>
        <taxon>Dictyoptera</taxon>
        <taxon>Blattodea</taxon>
        <taxon>Blaberoidea</taxon>
        <taxon>Blaberidae</taxon>
        <taxon>Diplopterinae</taxon>
        <taxon>Diploptera</taxon>
    </lineage>
</organism>
<reference evidence="1" key="2">
    <citation type="submission" date="2023-05" db="EMBL/GenBank/DDBJ databases">
        <authorList>
            <person name="Fouks B."/>
        </authorList>
    </citation>
    <scope>NUCLEOTIDE SEQUENCE</scope>
    <source>
        <strain evidence="1">Stay&amp;Tobe</strain>
        <tissue evidence="1">Testes</tissue>
    </source>
</reference>
<dbReference type="EMBL" id="JASPKZ010008885">
    <property type="protein sequence ID" value="KAJ9578365.1"/>
    <property type="molecule type" value="Genomic_DNA"/>
</dbReference>
<sequence>MKTILMNGVLHVMPVYVKFMTKARIYERISLPGKMLDLEDFDHVFSIRGEEEFDRVYQRIQLEEQENRRNTARPKRKCIPLADENNRSGMTNQRHLETVTDISSEEKTALFLYKKLQCSRICFSLLRCCLWRDELIPELEDSQSESEDELPLPEIDTMYCHEKVP</sequence>
<dbReference type="Proteomes" id="UP001233999">
    <property type="component" value="Unassembled WGS sequence"/>
</dbReference>
<keyword evidence="2" id="KW-1185">Reference proteome</keyword>
<protein>
    <submittedName>
        <fullName evidence="1">Uncharacterized protein</fullName>
    </submittedName>
</protein>
<proteinExistence type="predicted"/>
<evidence type="ECO:0000313" key="1">
    <source>
        <dbReference type="EMBL" id="KAJ9578365.1"/>
    </source>
</evidence>
<gene>
    <name evidence="1" type="ORF">L9F63_005397</name>
</gene>
<name>A0AAD8E5T8_DIPPU</name>